<dbReference type="Proteomes" id="UP000054683">
    <property type="component" value="Unassembled WGS sequence"/>
</dbReference>
<evidence type="ECO:0000256" key="1">
    <source>
        <dbReference type="SAM" id="SignalP"/>
    </source>
</evidence>
<gene>
    <name evidence="2" type="ORF">AWB69_02721</name>
</gene>
<reference evidence="2 3" key="1">
    <citation type="submission" date="2016-01" db="EMBL/GenBank/DDBJ databases">
        <authorList>
            <person name="Oliw E.H."/>
        </authorList>
    </citation>
    <scope>NUCLEOTIDE SEQUENCE [LARGE SCALE GENOMIC DNA]</scope>
    <source>
        <strain evidence="2">LMG 27134</strain>
    </source>
</reference>
<dbReference type="EMBL" id="FCOK02000015">
    <property type="protein sequence ID" value="SAL31906.1"/>
    <property type="molecule type" value="Genomic_DNA"/>
</dbReference>
<evidence type="ECO:0000313" key="2">
    <source>
        <dbReference type="EMBL" id="SAL31906.1"/>
    </source>
</evidence>
<name>A0A158GIM8_9BURK</name>
<dbReference type="AlphaFoldDB" id="A0A158GIM8"/>
<evidence type="ECO:0000313" key="3">
    <source>
        <dbReference type="Proteomes" id="UP000054683"/>
    </source>
</evidence>
<keyword evidence="1" id="KW-0732">Signal</keyword>
<dbReference type="OrthoDB" id="9807574at2"/>
<proteinExistence type="predicted"/>
<protein>
    <submittedName>
        <fullName evidence="2">Uncharacterized protein</fullName>
    </submittedName>
</protein>
<feature type="chain" id="PRO_5008501648" evidence="1">
    <location>
        <begin position="31"/>
        <end position="95"/>
    </location>
</feature>
<dbReference type="RefSeq" id="WP_156528834.1">
    <property type="nucleotide sequence ID" value="NZ_FCOK02000015.1"/>
</dbReference>
<feature type="signal peptide" evidence="1">
    <location>
        <begin position="1"/>
        <end position="30"/>
    </location>
</feature>
<accession>A0A158GIM8</accession>
<dbReference type="GeneID" id="77199521"/>
<sequence>MTFFKEFMAVRGKAAIGLALFASLATTAQAQSVAARSDDDQWWVRAGPAWVAFDEKAELKLAGNTVPGAEADVKTMPPFSPNSGIDCFRTVPSAT</sequence>
<organism evidence="2 3">
    <name type="scientific">Caballeronia udeis</name>
    <dbReference type="NCBI Taxonomy" id="1232866"/>
    <lineage>
        <taxon>Bacteria</taxon>
        <taxon>Pseudomonadati</taxon>
        <taxon>Pseudomonadota</taxon>
        <taxon>Betaproteobacteria</taxon>
        <taxon>Burkholderiales</taxon>
        <taxon>Burkholderiaceae</taxon>
        <taxon>Caballeronia</taxon>
    </lineage>
</organism>